<proteinExistence type="predicted"/>
<dbReference type="Proteomes" id="UP001303473">
    <property type="component" value="Unassembled WGS sequence"/>
</dbReference>
<dbReference type="AlphaFoldDB" id="A0AAN6NCE3"/>
<reference evidence="2" key="1">
    <citation type="journal article" date="2023" name="Mol. Phylogenet. Evol.">
        <title>Genome-scale phylogeny and comparative genomics of the fungal order Sordariales.</title>
        <authorList>
            <person name="Hensen N."/>
            <person name="Bonometti L."/>
            <person name="Westerberg I."/>
            <person name="Brannstrom I.O."/>
            <person name="Guillou S."/>
            <person name="Cros-Aarteil S."/>
            <person name="Calhoun S."/>
            <person name="Haridas S."/>
            <person name="Kuo A."/>
            <person name="Mondo S."/>
            <person name="Pangilinan J."/>
            <person name="Riley R."/>
            <person name="LaButti K."/>
            <person name="Andreopoulos B."/>
            <person name="Lipzen A."/>
            <person name="Chen C."/>
            <person name="Yan M."/>
            <person name="Daum C."/>
            <person name="Ng V."/>
            <person name="Clum A."/>
            <person name="Steindorff A."/>
            <person name="Ohm R.A."/>
            <person name="Martin F."/>
            <person name="Silar P."/>
            <person name="Natvig D.O."/>
            <person name="Lalanne C."/>
            <person name="Gautier V."/>
            <person name="Ament-Velasquez S.L."/>
            <person name="Kruys A."/>
            <person name="Hutchinson M.I."/>
            <person name="Powell A.J."/>
            <person name="Barry K."/>
            <person name="Miller A.N."/>
            <person name="Grigoriev I.V."/>
            <person name="Debuchy R."/>
            <person name="Gladieux P."/>
            <person name="Hiltunen Thoren M."/>
            <person name="Johannesson H."/>
        </authorList>
    </citation>
    <scope>NUCLEOTIDE SEQUENCE [LARGE SCALE GENOMIC DNA]</scope>
    <source>
        <strain evidence="2">CBS 340.73</strain>
    </source>
</reference>
<evidence type="ECO:0000313" key="1">
    <source>
        <dbReference type="EMBL" id="KAK3943195.1"/>
    </source>
</evidence>
<dbReference type="EMBL" id="MU853768">
    <property type="protein sequence ID" value="KAK3943195.1"/>
    <property type="molecule type" value="Genomic_DNA"/>
</dbReference>
<name>A0AAN6NCE3_9PEZI</name>
<evidence type="ECO:0000313" key="2">
    <source>
        <dbReference type="Proteomes" id="UP001303473"/>
    </source>
</evidence>
<organism evidence="1 2">
    <name type="scientific">Diplogelasinospora grovesii</name>
    <dbReference type="NCBI Taxonomy" id="303347"/>
    <lineage>
        <taxon>Eukaryota</taxon>
        <taxon>Fungi</taxon>
        <taxon>Dikarya</taxon>
        <taxon>Ascomycota</taxon>
        <taxon>Pezizomycotina</taxon>
        <taxon>Sordariomycetes</taxon>
        <taxon>Sordariomycetidae</taxon>
        <taxon>Sordariales</taxon>
        <taxon>Diplogelasinosporaceae</taxon>
        <taxon>Diplogelasinospora</taxon>
    </lineage>
</organism>
<sequence length="179" mass="18659">MALDLLVRALVVLEQAVSGLVVPDHLVLELAPEMGVSAMELVVLELVVLELVVLELVVLELVVLELVVLELVQPHLSLSQFLPQVPKRRGQAVTAAMAQVLAMEQAMETAAGAGSGNSPSVVPAYGGGAGAPAPDLSPTPRSPHPAQVTASLADRQRPASHLFTVVSIGFIFLQAVMLA</sequence>
<keyword evidence="2" id="KW-1185">Reference proteome</keyword>
<gene>
    <name evidence="1" type="ORF">QBC46DRAFT_338908</name>
</gene>
<comment type="caution">
    <text evidence="1">The sequence shown here is derived from an EMBL/GenBank/DDBJ whole genome shotgun (WGS) entry which is preliminary data.</text>
</comment>
<accession>A0AAN6NCE3</accession>
<protein>
    <submittedName>
        <fullName evidence="1">Uncharacterized protein</fullName>
    </submittedName>
</protein>